<evidence type="ECO:0000313" key="2">
    <source>
        <dbReference type="Proteomes" id="UP000735302"/>
    </source>
</evidence>
<gene>
    <name evidence="1" type="ORF">PoB_004201800</name>
</gene>
<keyword evidence="2" id="KW-1185">Reference proteome</keyword>
<dbReference type="AlphaFoldDB" id="A0AAV4B8M3"/>
<protein>
    <submittedName>
        <fullName evidence="1">Uncharacterized protein</fullName>
    </submittedName>
</protein>
<proteinExistence type="predicted"/>
<accession>A0AAV4B8M3</accession>
<name>A0AAV4B8M3_9GAST</name>
<dbReference type="Proteomes" id="UP000735302">
    <property type="component" value="Unassembled WGS sequence"/>
</dbReference>
<evidence type="ECO:0000313" key="1">
    <source>
        <dbReference type="EMBL" id="GFO15513.1"/>
    </source>
</evidence>
<organism evidence="1 2">
    <name type="scientific">Plakobranchus ocellatus</name>
    <dbReference type="NCBI Taxonomy" id="259542"/>
    <lineage>
        <taxon>Eukaryota</taxon>
        <taxon>Metazoa</taxon>
        <taxon>Spiralia</taxon>
        <taxon>Lophotrochozoa</taxon>
        <taxon>Mollusca</taxon>
        <taxon>Gastropoda</taxon>
        <taxon>Heterobranchia</taxon>
        <taxon>Euthyneura</taxon>
        <taxon>Panpulmonata</taxon>
        <taxon>Sacoglossa</taxon>
        <taxon>Placobranchoidea</taxon>
        <taxon>Plakobranchidae</taxon>
        <taxon>Plakobranchus</taxon>
    </lineage>
</organism>
<sequence>MEVGIRCHGDLITEQEGLHLDRSFKNEFDSGLTESGPTEARIRLIWTRLYRPRDPGRLGWAVGDLDFQFCRRDMVAIAQGRVMVPDREAVCDIIVDVTCRFWIRLQTLTGLKFKHS</sequence>
<reference evidence="1 2" key="1">
    <citation type="journal article" date="2021" name="Elife">
        <title>Chloroplast acquisition without the gene transfer in kleptoplastic sea slugs, Plakobranchus ocellatus.</title>
        <authorList>
            <person name="Maeda T."/>
            <person name="Takahashi S."/>
            <person name="Yoshida T."/>
            <person name="Shimamura S."/>
            <person name="Takaki Y."/>
            <person name="Nagai Y."/>
            <person name="Toyoda A."/>
            <person name="Suzuki Y."/>
            <person name="Arimoto A."/>
            <person name="Ishii H."/>
            <person name="Satoh N."/>
            <person name="Nishiyama T."/>
            <person name="Hasebe M."/>
            <person name="Maruyama T."/>
            <person name="Minagawa J."/>
            <person name="Obokata J."/>
            <person name="Shigenobu S."/>
        </authorList>
    </citation>
    <scope>NUCLEOTIDE SEQUENCE [LARGE SCALE GENOMIC DNA]</scope>
</reference>
<comment type="caution">
    <text evidence="1">The sequence shown here is derived from an EMBL/GenBank/DDBJ whole genome shotgun (WGS) entry which is preliminary data.</text>
</comment>
<dbReference type="EMBL" id="BLXT01004610">
    <property type="protein sequence ID" value="GFO15513.1"/>
    <property type="molecule type" value="Genomic_DNA"/>
</dbReference>